<feature type="chain" id="PRO_5032861507" evidence="2">
    <location>
        <begin position="29"/>
        <end position="200"/>
    </location>
</feature>
<keyword evidence="2" id="KW-0732">Signal</keyword>
<keyword evidence="1" id="KW-1133">Transmembrane helix</keyword>
<feature type="transmembrane region" description="Helical" evidence="1">
    <location>
        <begin position="46"/>
        <end position="64"/>
    </location>
</feature>
<evidence type="ECO:0000313" key="4">
    <source>
        <dbReference type="Proteomes" id="UP000460626"/>
    </source>
</evidence>
<name>A0A844ZYG8_9SPHN</name>
<feature type="signal peptide" evidence="2">
    <location>
        <begin position="1"/>
        <end position="28"/>
    </location>
</feature>
<organism evidence="3 4">
    <name type="scientific">Aurantiacibacter arachoides</name>
    <dbReference type="NCBI Taxonomy" id="1850444"/>
    <lineage>
        <taxon>Bacteria</taxon>
        <taxon>Pseudomonadati</taxon>
        <taxon>Pseudomonadota</taxon>
        <taxon>Alphaproteobacteria</taxon>
        <taxon>Sphingomonadales</taxon>
        <taxon>Erythrobacteraceae</taxon>
        <taxon>Aurantiacibacter</taxon>
    </lineage>
</organism>
<evidence type="ECO:0000256" key="1">
    <source>
        <dbReference type="SAM" id="Phobius"/>
    </source>
</evidence>
<dbReference type="OrthoDB" id="7452714at2"/>
<dbReference type="AlphaFoldDB" id="A0A844ZYG8"/>
<keyword evidence="1" id="KW-0472">Membrane</keyword>
<reference evidence="3 4" key="1">
    <citation type="submission" date="2019-12" db="EMBL/GenBank/DDBJ databases">
        <title>Genomic-based taxomic classification of the family Erythrobacteraceae.</title>
        <authorList>
            <person name="Xu L."/>
        </authorList>
    </citation>
    <scope>NUCLEOTIDE SEQUENCE [LARGE SCALE GENOMIC DNA]</scope>
    <source>
        <strain evidence="3 4">RC4-10-4</strain>
    </source>
</reference>
<keyword evidence="1" id="KW-0812">Transmembrane</keyword>
<dbReference type="RefSeq" id="WP_131452095.1">
    <property type="nucleotide sequence ID" value="NZ_BMJK01000001.1"/>
</dbReference>
<evidence type="ECO:0000256" key="2">
    <source>
        <dbReference type="SAM" id="SignalP"/>
    </source>
</evidence>
<dbReference type="Proteomes" id="UP000460626">
    <property type="component" value="Unassembled WGS sequence"/>
</dbReference>
<gene>
    <name evidence="3" type="ORF">GRI62_03885</name>
</gene>
<keyword evidence="4" id="KW-1185">Reference proteome</keyword>
<comment type="caution">
    <text evidence="3">The sequence shown here is derived from an EMBL/GenBank/DDBJ whole genome shotgun (WGS) entry which is preliminary data.</text>
</comment>
<evidence type="ECO:0000313" key="3">
    <source>
        <dbReference type="EMBL" id="MXO92748.1"/>
    </source>
</evidence>
<protein>
    <submittedName>
        <fullName evidence="3">Uncharacterized protein</fullName>
    </submittedName>
</protein>
<sequence>MTKLKAMAKGTFATLAAGAMTLSAAAPAAAQDRWRDRDDDGIGAGEIIAGAVILGGLAAILGSGRNDRYDDYRYRDSRDYRYNDSRYGDYRNGYDGYGQQSSRRAVEQCVGAAEQYAQRRLGSRAEVYEIADIDRENRGYEVKGRIAVRDDYRYADRRSRYGYRDYSRGNRNQGWDEGRFECDYRNGRVVGIDFSGIRGL</sequence>
<proteinExistence type="predicted"/>
<dbReference type="EMBL" id="WTYH01000001">
    <property type="protein sequence ID" value="MXO92748.1"/>
    <property type="molecule type" value="Genomic_DNA"/>
</dbReference>
<accession>A0A844ZYG8</accession>